<dbReference type="InterPro" id="IPR036291">
    <property type="entry name" value="NAD(P)-bd_dom_sf"/>
</dbReference>
<dbReference type="SUPFAM" id="SSF51735">
    <property type="entry name" value="NAD(P)-binding Rossmann-fold domains"/>
    <property type="match status" value="1"/>
</dbReference>
<keyword evidence="2" id="KW-0560">Oxidoreductase</keyword>
<name>A0A9P4HVA2_9PEZI</name>
<feature type="domain" description="NmrA-like" evidence="3">
    <location>
        <begin position="8"/>
        <end position="249"/>
    </location>
</feature>
<evidence type="ECO:0000256" key="1">
    <source>
        <dbReference type="ARBA" id="ARBA00022857"/>
    </source>
</evidence>
<keyword evidence="1" id="KW-0521">NADP</keyword>
<dbReference type="EMBL" id="ML978721">
    <property type="protein sequence ID" value="KAF2087116.1"/>
    <property type="molecule type" value="Genomic_DNA"/>
</dbReference>
<dbReference type="Gene3D" id="3.90.25.10">
    <property type="entry name" value="UDP-galactose 4-epimerase, domain 1"/>
    <property type="match status" value="1"/>
</dbReference>
<comment type="caution">
    <text evidence="4">The sequence shown here is derived from an EMBL/GenBank/DDBJ whole genome shotgun (WGS) entry which is preliminary data.</text>
</comment>
<evidence type="ECO:0000313" key="5">
    <source>
        <dbReference type="Proteomes" id="UP000799776"/>
    </source>
</evidence>
<dbReference type="PANTHER" id="PTHR47706:SF11">
    <property type="entry name" value="ISOFLAVONE REDUCTASE FAMILY PROTEIN (AFU_ORTHOLOGUE AFUA_1G12510)"/>
    <property type="match status" value="1"/>
</dbReference>
<dbReference type="InterPro" id="IPR051609">
    <property type="entry name" value="NmrA/Isoflavone_reductase-like"/>
</dbReference>
<dbReference type="Gene3D" id="3.40.50.720">
    <property type="entry name" value="NAD(P)-binding Rossmann-like Domain"/>
    <property type="match status" value="1"/>
</dbReference>
<dbReference type="GO" id="GO:0016491">
    <property type="term" value="F:oxidoreductase activity"/>
    <property type="evidence" value="ECO:0007669"/>
    <property type="project" value="UniProtKB-KW"/>
</dbReference>
<dbReference type="OrthoDB" id="419598at2759"/>
<dbReference type="AlphaFoldDB" id="A0A9P4HVA2"/>
<dbReference type="Proteomes" id="UP000799776">
    <property type="component" value="Unassembled WGS sequence"/>
</dbReference>
<sequence length="334" mass="36175">MPPQPSPQNILIFGATGTIGAYITSAIVSAQPPFQRVAIYTTASTVSKKAAQIAALKEKSVEIFVGDVADESAILDAFKGIDTIVSALGRPALPLQTRLLTLAADCPGVTRFYPSEFGTDVAFDASSAAEPTHQAKLAVRAHLEGLEAVRTGKLEYAYLVTGPYAEMAMGREVEGAEGAGGFEVEGRRARVVGDGEGRVAYTTMRDVGTLLVAALRHPHVSRNRALKVNSFTTTPHQILAEFVRQTGTRDADWKVEYTSMTDLERLEKEAWEAGNPAAGLFTLRRIWAQGKTLYERRDNGVLGEPEMETLEAVVGRVIEAQTRPETAVLHRHQL</sequence>
<protein>
    <submittedName>
        <fullName evidence="4">NAD(P)-binding protein</fullName>
    </submittedName>
</protein>
<reference evidence="4" key="1">
    <citation type="journal article" date="2020" name="Stud. Mycol.">
        <title>101 Dothideomycetes genomes: a test case for predicting lifestyles and emergence of pathogens.</title>
        <authorList>
            <person name="Haridas S."/>
            <person name="Albert R."/>
            <person name="Binder M."/>
            <person name="Bloem J."/>
            <person name="Labutti K."/>
            <person name="Salamov A."/>
            <person name="Andreopoulos B."/>
            <person name="Baker S."/>
            <person name="Barry K."/>
            <person name="Bills G."/>
            <person name="Bluhm B."/>
            <person name="Cannon C."/>
            <person name="Castanera R."/>
            <person name="Culley D."/>
            <person name="Daum C."/>
            <person name="Ezra D."/>
            <person name="Gonzalez J."/>
            <person name="Henrissat B."/>
            <person name="Kuo A."/>
            <person name="Liang C."/>
            <person name="Lipzen A."/>
            <person name="Lutzoni F."/>
            <person name="Magnuson J."/>
            <person name="Mondo S."/>
            <person name="Nolan M."/>
            <person name="Ohm R."/>
            <person name="Pangilinan J."/>
            <person name="Park H.-J."/>
            <person name="Ramirez L."/>
            <person name="Alfaro M."/>
            <person name="Sun H."/>
            <person name="Tritt A."/>
            <person name="Yoshinaga Y."/>
            <person name="Zwiers L.-H."/>
            <person name="Turgeon B."/>
            <person name="Goodwin S."/>
            <person name="Spatafora J."/>
            <person name="Crous P."/>
            <person name="Grigoriev I."/>
        </authorList>
    </citation>
    <scope>NUCLEOTIDE SEQUENCE</scope>
    <source>
        <strain evidence="4">CBS 121410</strain>
    </source>
</reference>
<organism evidence="4 5">
    <name type="scientific">Saccharata proteae CBS 121410</name>
    <dbReference type="NCBI Taxonomy" id="1314787"/>
    <lineage>
        <taxon>Eukaryota</taxon>
        <taxon>Fungi</taxon>
        <taxon>Dikarya</taxon>
        <taxon>Ascomycota</taxon>
        <taxon>Pezizomycotina</taxon>
        <taxon>Dothideomycetes</taxon>
        <taxon>Dothideomycetes incertae sedis</taxon>
        <taxon>Botryosphaeriales</taxon>
        <taxon>Saccharataceae</taxon>
        <taxon>Saccharata</taxon>
    </lineage>
</organism>
<proteinExistence type="predicted"/>
<evidence type="ECO:0000259" key="3">
    <source>
        <dbReference type="Pfam" id="PF05368"/>
    </source>
</evidence>
<dbReference type="InterPro" id="IPR008030">
    <property type="entry name" value="NmrA-like"/>
</dbReference>
<keyword evidence="5" id="KW-1185">Reference proteome</keyword>
<dbReference type="PANTHER" id="PTHR47706">
    <property type="entry name" value="NMRA-LIKE FAMILY PROTEIN"/>
    <property type="match status" value="1"/>
</dbReference>
<evidence type="ECO:0000256" key="2">
    <source>
        <dbReference type="ARBA" id="ARBA00023002"/>
    </source>
</evidence>
<gene>
    <name evidence="4" type="ORF">K490DRAFT_73929</name>
</gene>
<accession>A0A9P4HVA2</accession>
<evidence type="ECO:0000313" key="4">
    <source>
        <dbReference type="EMBL" id="KAF2087116.1"/>
    </source>
</evidence>
<dbReference type="Pfam" id="PF05368">
    <property type="entry name" value="NmrA"/>
    <property type="match status" value="1"/>
</dbReference>